<keyword evidence="2" id="KW-0732">Signal</keyword>
<evidence type="ECO:0000256" key="1">
    <source>
        <dbReference type="SAM" id="MobiDB-lite"/>
    </source>
</evidence>
<comment type="caution">
    <text evidence="3">The sequence shown here is derived from an EMBL/GenBank/DDBJ whole genome shotgun (WGS) entry which is preliminary data.</text>
</comment>
<dbReference type="Proteomes" id="UP000548582">
    <property type="component" value="Unassembled WGS sequence"/>
</dbReference>
<organism evidence="3 4">
    <name type="scientific">Neoroseomonas marina</name>
    <dbReference type="NCBI Taxonomy" id="1232220"/>
    <lineage>
        <taxon>Bacteria</taxon>
        <taxon>Pseudomonadati</taxon>
        <taxon>Pseudomonadota</taxon>
        <taxon>Alphaproteobacteria</taxon>
        <taxon>Acetobacterales</taxon>
        <taxon>Acetobacteraceae</taxon>
        <taxon>Neoroseomonas</taxon>
    </lineage>
</organism>
<feature type="chain" id="PRO_5032391268" evidence="2">
    <location>
        <begin position="22"/>
        <end position="57"/>
    </location>
</feature>
<evidence type="ECO:0000313" key="4">
    <source>
        <dbReference type="Proteomes" id="UP000548582"/>
    </source>
</evidence>
<feature type="compositionally biased region" description="Pro residues" evidence="1">
    <location>
        <begin position="34"/>
        <end position="57"/>
    </location>
</feature>
<protein>
    <submittedName>
        <fullName evidence="3">Uncharacterized protein</fullName>
    </submittedName>
</protein>
<feature type="signal peptide" evidence="2">
    <location>
        <begin position="1"/>
        <end position="21"/>
    </location>
</feature>
<name>A0A848ED02_9PROT</name>
<dbReference type="RefSeq" id="WP_170053543.1">
    <property type="nucleotide sequence ID" value="NZ_JABBKX010000002.1"/>
</dbReference>
<sequence>MRRILILTGLGLAFWLAPVPAPLSGAGAQTQTPDQPPSSPVPRPPRSCHPPPAPPTT</sequence>
<evidence type="ECO:0000256" key="2">
    <source>
        <dbReference type="SAM" id="SignalP"/>
    </source>
</evidence>
<reference evidence="3 4" key="1">
    <citation type="submission" date="2020-03" db="EMBL/GenBank/DDBJ databases">
        <authorList>
            <person name="Sun Q."/>
        </authorList>
    </citation>
    <scope>NUCLEOTIDE SEQUENCE [LARGE SCALE GENOMIC DNA]</scope>
    <source>
        <strain evidence="3 4">JC162</strain>
    </source>
</reference>
<feature type="region of interest" description="Disordered" evidence="1">
    <location>
        <begin position="20"/>
        <end position="57"/>
    </location>
</feature>
<keyword evidence="4" id="KW-1185">Reference proteome</keyword>
<gene>
    <name evidence="3" type="ORF">GWK16_08775</name>
</gene>
<accession>A0A848ED02</accession>
<dbReference type="AlphaFoldDB" id="A0A848ED02"/>
<dbReference type="EMBL" id="JABBKX010000002">
    <property type="protein sequence ID" value="NMJ41330.1"/>
    <property type="molecule type" value="Genomic_DNA"/>
</dbReference>
<evidence type="ECO:0000313" key="3">
    <source>
        <dbReference type="EMBL" id="NMJ41330.1"/>
    </source>
</evidence>
<proteinExistence type="predicted"/>